<keyword evidence="3" id="KW-1185">Reference proteome</keyword>
<sequence>MALTSYCQATIAQQRRTARPWPLCANAHGSPCARRSMSRLLMMPSSASCVATLKSDSATTSTVLCACGNLRIISMASSRKPETRLSSCSNCTPKSLPWIIHMRTFCPRTQRRSYHQTRCSTLTPRSPSSRRRRNVTSPPGSTTAPMCTTSMPDTTRW</sequence>
<accession>A0A166FCG0</accession>
<reference evidence="2 3" key="1">
    <citation type="journal article" date="2016" name="Mol. Biol. Evol.">
        <title>Comparative Genomics of Early-Diverging Mushroom-Forming Fungi Provides Insights into the Origins of Lignocellulose Decay Capabilities.</title>
        <authorList>
            <person name="Nagy L.G."/>
            <person name="Riley R."/>
            <person name="Tritt A."/>
            <person name="Adam C."/>
            <person name="Daum C."/>
            <person name="Floudas D."/>
            <person name="Sun H."/>
            <person name="Yadav J.S."/>
            <person name="Pangilinan J."/>
            <person name="Larsson K.H."/>
            <person name="Matsuura K."/>
            <person name="Barry K."/>
            <person name="Labutti K."/>
            <person name="Kuo R."/>
            <person name="Ohm R.A."/>
            <person name="Bhattacharya S.S."/>
            <person name="Shirouzu T."/>
            <person name="Yoshinaga Y."/>
            <person name="Martin F.M."/>
            <person name="Grigoriev I.V."/>
            <person name="Hibbett D.S."/>
        </authorList>
    </citation>
    <scope>NUCLEOTIDE SEQUENCE [LARGE SCALE GENOMIC DNA]</scope>
    <source>
        <strain evidence="2 3">CBS 109695</strain>
    </source>
</reference>
<feature type="compositionally biased region" description="Polar residues" evidence="1">
    <location>
        <begin position="140"/>
        <end position="157"/>
    </location>
</feature>
<organism evidence="2 3">
    <name type="scientific">Athelia psychrophila</name>
    <dbReference type="NCBI Taxonomy" id="1759441"/>
    <lineage>
        <taxon>Eukaryota</taxon>
        <taxon>Fungi</taxon>
        <taxon>Dikarya</taxon>
        <taxon>Basidiomycota</taxon>
        <taxon>Agaricomycotina</taxon>
        <taxon>Agaricomycetes</taxon>
        <taxon>Agaricomycetidae</taxon>
        <taxon>Atheliales</taxon>
        <taxon>Atheliaceae</taxon>
        <taxon>Athelia</taxon>
    </lineage>
</organism>
<proteinExistence type="predicted"/>
<name>A0A166FCG0_9AGAM</name>
<dbReference type="Proteomes" id="UP000076532">
    <property type="component" value="Unassembled WGS sequence"/>
</dbReference>
<feature type="compositionally biased region" description="Low complexity" evidence="1">
    <location>
        <begin position="117"/>
        <end position="127"/>
    </location>
</feature>
<dbReference type="EMBL" id="KV417591">
    <property type="protein sequence ID" value="KZP16656.1"/>
    <property type="molecule type" value="Genomic_DNA"/>
</dbReference>
<protein>
    <submittedName>
        <fullName evidence="2">Uncharacterized protein</fullName>
    </submittedName>
</protein>
<evidence type="ECO:0000313" key="2">
    <source>
        <dbReference type="EMBL" id="KZP16656.1"/>
    </source>
</evidence>
<evidence type="ECO:0000256" key="1">
    <source>
        <dbReference type="SAM" id="MobiDB-lite"/>
    </source>
</evidence>
<feature type="region of interest" description="Disordered" evidence="1">
    <location>
        <begin position="116"/>
        <end position="157"/>
    </location>
</feature>
<dbReference type="AlphaFoldDB" id="A0A166FCG0"/>
<gene>
    <name evidence="2" type="ORF">FIBSPDRAFT_57578</name>
</gene>
<evidence type="ECO:0000313" key="3">
    <source>
        <dbReference type="Proteomes" id="UP000076532"/>
    </source>
</evidence>